<keyword evidence="8" id="KW-0156">Chromatin regulator</keyword>
<dbReference type="GO" id="GO:0005634">
    <property type="term" value="C:nucleus"/>
    <property type="evidence" value="ECO:0007669"/>
    <property type="project" value="UniProtKB-SubCell"/>
</dbReference>
<dbReference type="GeneID" id="107433131"/>
<evidence type="ECO:0000256" key="3">
    <source>
        <dbReference type="ARBA" id="ARBA00011925"/>
    </source>
</evidence>
<dbReference type="GO" id="GO:0070611">
    <property type="term" value="F:histone H3R2 methyltransferase activity"/>
    <property type="evidence" value="ECO:0007669"/>
    <property type="project" value="TreeGrafter"/>
</dbReference>
<evidence type="ECO:0000256" key="5">
    <source>
        <dbReference type="ARBA" id="ARBA00022603"/>
    </source>
</evidence>
<evidence type="ECO:0000259" key="15">
    <source>
        <dbReference type="Pfam" id="PF22528"/>
    </source>
</evidence>
<dbReference type="InterPro" id="IPR055135">
    <property type="entry name" value="PRMT_dom"/>
</dbReference>
<evidence type="ECO:0000313" key="17">
    <source>
        <dbReference type="Proteomes" id="UP001652623"/>
    </source>
</evidence>
<comment type="subcellular location">
    <subcellularLocation>
        <location evidence="2">Cytoplasm</location>
    </subcellularLocation>
    <subcellularLocation>
        <location evidence="1">Nucleus</location>
    </subcellularLocation>
</comment>
<keyword evidence="17" id="KW-1185">Reference proteome</keyword>
<dbReference type="InterPro" id="IPR029063">
    <property type="entry name" value="SAM-dependent_MTases_sf"/>
</dbReference>
<dbReference type="PANTHER" id="PTHR11006:SF10">
    <property type="entry name" value="HISTONE-ARGININE METHYLTRANSFERASE CARMER-RELATED"/>
    <property type="match status" value="1"/>
</dbReference>
<dbReference type="FunCoup" id="A0A6P4ASN8">
    <property type="interactions" value="3465"/>
</dbReference>
<feature type="domain" description="Protein arginine N-methyltransferase" evidence="15">
    <location>
        <begin position="293"/>
        <end position="444"/>
    </location>
</feature>
<dbReference type="InterPro" id="IPR025799">
    <property type="entry name" value="Arg_MeTrfase"/>
</dbReference>
<dbReference type="KEGG" id="zju:107433131"/>
<keyword evidence="10" id="KW-0804">Transcription</keyword>
<evidence type="ECO:0000256" key="1">
    <source>
        <dbReference type="ARBA" id="ARBA00004123"/>
    </source>
</evidence>
<dbReference type="SUPFAM" id="SSF53335">
    <property type="entry name" value="S-adenosyl-L-methionine-dependent methyltransferases"/>
    <property type="match status" value="1"/>
</dbReference>
<evidence type="ECO:0000256" key="2">
    <source>
        <dbReference type="ARBA" id="ARBA00004496"/>
    </source>
</evidence>
<sequence length="541" mass="60142">MEGSVGQTAEFTLASISELSSSSSSSVASSSPAAARFYTDSGVAELRFHQQPESDGFVNVDLQSAQLFKLGPVYSVCISEGSDTGEEKLYSKGVNLQFRNEAESKAFHCVFEKRKKDLAEQGNSLPNGELSTSKSKFDEKIEPSSAKMYFHYYGQLLHQQNMLQDYVRTGTYYAAVIENRADFTGRVVVDVGAGSGILSLFAAQAGAKHVYAVEASEMAEYARKLIAGNPALGQRITVIKGKVEDVELPEKADILISEPMGTLLVNERMLETYVIARDRFLISNGKMFPTIGRIHMAPFSDEYLFVEIANKALFWQQQNYYGVNLTPLHESAFHGYFSQPVVDAFDPRLLVSPSISHVIDFTKIKEEELYEIDIPLRFIASVGTRVHGLACWFDVLFNGSTVQRWLTTAPGAPTTHWYQLRCVLSQPLYIMAGQEITGRLRMIAHDAQSYTIYLTLSAKMWGPAAEQGGILQTSSCKLDLKEPYYRMSQPQPYAMAQDQQPHQLIQTQDIPIQSQDLEEPELIPQPSPSSGIQLNTLIDNA</sequence>
<keyword evidence="6 13" id="KW-0808">Transferase</keyword>
<dbReference type="RefSeq" id="XP_015899870.2">
    <property type="nucleotide sequence ID" value="XM_016044384.4"/>
</dbReference>
<dbReference type="Pfam" id="PF25350">
    <property type="entry name" value="PH_PRMT_N"/>
    <property type="match status" value="1"/>
</dbReference>
<evidence type="ECO:0000256" key="7">
    <source>
        <dbReference type="ARBA" id="ARBA00022691"/>
    </source>
</evidence>
<evidence type="ECO:0000256" key="8">
    <source>
        <dbReference type="ARBA" id="ARBA00022853"/>
    </source>
</evidence>
<organism evidence="17 18">
    <name type="scientific">Ziziphus jujuba</name>
    <name type="common">Chinese jujube</name>
    <name type="synonym">Ziziphus sativa</name>
    <dbReference type="NCBI Taxonomy" id="326968"/>
    <lineage>
        <taxon>Eukaryota</taxon>
        <taxon>Viridiplantae</taxon>
        <taxon>Streptophyta</taxon>
        <taxon>Embryophyta</taxon>
        <taxon>Tracheophyta</taxon>
        <taxon>Spermatophyta</taxon>
        <taxon>Magnoliopsida</taxon>
        <taxon>eudicotyledons</taxon>
        <taxon>Gunneridae</taxon>
        <taxon>Pentapetalae</taxon>
        <taxon>rosids</taxon>
        <taxon>fabids</taxon>
        <taxon>Rosales</taxon>
        <taxon>Rhamnaceae</taxon>
        <taxon>Paliureae</taxon>
        <taxon>Ziziphus</taxon>
    </lineage>
</organism>
<evidence type="ECO:0000256" key="11">
    <source>
        <dbReference type="ARBA" id="ARBA00023242"/>
    </source>
</evidence>
<dbReference type="Pfam" id="PF06325">
    <property type="entry name" value="PrmA"/>
    <property type="match status" value="1"/>
</dbReference>
<keyword evidence="4" id="KW-0963">Cytoplasm</keyword>
<dbReference type="GO" id="GO:0035242">
    <property type="term" value="F:protein-arginine omega-N asymmetric methyltransferase activity"/>
    <property type="evidence" value="ECO:0007669"/>
    <property type="project" value="UniProtKB-EC"/>
</dbReference>
<evidence type="ECO:0000256" key="14">
    <source>
        <dbReference type="SAM" id="MobiDB-lite"/>
    </source>
</evidence>
<dbReference type="Gene3D" id="2.70.160.11">
    <property type="entry name" value="Hnrnp arginine n-methyltransferase1"/>
    <property type="match status" value="1"/>
</dbReference>
<dbReference type="Gene3D" id="3.40.50.150">
    <property type="entry name" value="Vaccinia Virus protein VP39"/>
    <property type="match status" value="1"/>
</dbReference>
<dbReference type="Proteomes" id="UP001652623">
    <property type="component" value="Chromosome 11"/>
</dbReference>
<dbReference type="InParanoid" id="A0A6P4ASN8"/>
<feature type="region of interest" description="Disordered" evidence="14">
    <location>
        <begin position="520"/>
        <end position="541"/>
    </location>
</feature>
<dbReference type="GO" id="GO:0009909">
    <property type="term" value="P:regulation of flower development"/>
    <property type="evidence" value="ECO:0007669"/>
    <property type="project" value="UniProtKB-ARBA"/>
</dbReference>
<dbReference type="GO" id="GO:0032259">
    <property type="term" value="P:methylation"/>
    <property type="evidence" value="ECO:0007669"/>
    <property type="project" value="UniProtKB-KW"/>
</dbReference>
<keyword evidence="5 13" id="KW-0489">Methyltransferase</keyword>
<evidence type="ECO:0000313" key="18">
    <source>
        <dbReference type="RefSeq" id="XP_015899870.2"/>
    </source>
</evidence>
<dbReference type="GO" id="GO:0042803">
    <property type="term" value="F:protein homodimerization activity"/>
    <property type="evidence" value="ECO:0007669"/>
    <property type="project" value="UniProtKB-ARBA"/>
</dbReference>
<feature type="domain" description="Probable histone-arginine methyltransferase CARM1-like N-terminal PH" evidence="16">
    <location>
        <begin position="9"/>
        <end position="116"/>
    </location>
</feature>
<dbReference type="CDD" id="cd02440">
    <property type="entry name" value="AdoMet_MTases"/>
    <property type="match status" value="1"/>
</dbReference>
<dbReference type="EC" id="2.1.1.319" evidence="3"/>
<name>A0A6P4ASN8_ZIZJJ</name>
<evidence type="ECO:0000256" key="13">
    <source>
        <dbReference type="PROSITE-ProRule" id="PRU01015"/>
    </source>
</evidence>
<reference evidence="18" key="1">
    <citation type="submission" date="2025-08" db="UniProtKB">
        <authorList>
            <consortium name="RefSeq"/>
        </authorList>
    </citation>
    <scope>IDENTIFICATION</scope>
    <source>
        <tissue evidence="18">Seedling</tissue>
    </source>
</reference>
<dbReference type="GO" id="GO:0035241">
    <property type="term" value="F:protein-arginine omega-N monomethyltransferase activity"/>
    <property type="evidence" value="ECO:0007669"/>
    <property type="project" value="UniProtKB-ARBA"/>
</dbReference>
<accession>A0A6P4ASN8</accession>
<gene>
    <name evidence="18" type="primary">LOC107433131</name>
</gene>
<evidence type="ECO:0000256" key="4">
    <source>
        <dbReference type="ARBA" id="ARBA00022490"/>
    </source>
</evidence>
<protein>
    <recommendedName>
        <fullName evidence="3">type I protein arginine methyltransferase</fullName>
        <ecNumber evidence="3">2.1.1.319</ecNumber>
    </recommendedName>
</protein>
<comment type="catalytic activity">
    <reaction evidence="12">
        <text>L-arginyl-[protein] + 2 S-adenosyl-L-methionine = N(omega),N(omega)-dimethyl-L-arginyl-[protein] + 2 S-adenosyl-L-homocysteine + 2 H(+)</text>
        <dbReference type="Rhea" id="RHEA:48096"/>
        <dbReference type="Rhea" id="RHEA-COMP:10532"/>
        <dbReference type="Rhea" id="RHEA-COMP:11991"/>
        <dbReference type="ChEBI" id="CHEBI:15378"/>
        <dbReference type="ChEBI" id="CHEBI:29965"/>
        <dbReference type="ChEBI" id="CHEBI:57856"/>
        <dbReference type="ChEBI" id="CHEBI:59789"/>
        <dbReference type="ChEBI" id="CHEBI:61897"/>
        <dbReference type="EC" id="2.1.1.319"/>
    </reaction>
</comment>
<dbReference type="PROSITE" id="PS51678">
    <property type="entry name" value="SAM_MT_PRMT"/>
    <property type="match status" value="1"/>
</dbReference>
<dbReference type="Pfam" id="PF22528">
    <property type="entry name" value="PRMT_C"/>
    <property type="match status" value="1"/>
</dbReference>
<keyword evidence="9" id="KW-0805">Transcription regulation</keyword>
<evidence type="ECO:0000256" key="12">
    <source>
        <dbReference type="ARBA" id="ARBA00049086"/>
    </source>
</evidence>
<evidence type="ECO:0000256" key="9">
    <source>
        <dbReference type="ARBA" id="ARBA00023015"/>
    </source>
</evidence>
<dbReference type="InterPro" id="IPR057622">
    <property type="entry name" value="CARM1-like_PH"/>
</dbReference>
<keyword evidence="11" id="KW-0539">Nucleus</keyword>
<dbReference type="PANTHER" id="PTHR11006">
    <property type="entry name" value="PROTEIN ARGININE N-METHYLTRANSFERASE"/>
    <property type="match status" value="1"/>
</dbReference>
<evidence type="ECO:0000256" key="10">
    <source>
        <dbReference type="ARBA" id="ARBA00023163"/>
    </source>
</evidence>
<evidence type="ECO:0000256" key="6">
    <source>
        <dbReference type="ARBA" id="ARBA00022679"/>
    </source>
</evidence>
<evidence type="ECO:0000259" key="16">
    <source>
        <dbReference type="Pfam" id="PF25350"/>
    </source>
</evidence>
<proteinExistence type="predicted"/>
<feature type="compositionally biased region" description="Polar residues" evidence="14">
    <location>
        <begin position="528"/>
        <end position="541"/>
    </location>
</feature>
<dbReference type="AlphaFoldDB" id="A0A6P4ASN8"/>
<dbReference type="GO" id="GO:0010228">
    <property type="term" value="P:vegetative to reproductive phase transition of meristem"/>
    <property type="evidence" value="ECO:0007669"/>
    <property type="project" value="UniProtKB-ARBA"/>
</dbReference>
<dbReference type="GO" id="GO:0046982">
    <property type="term" value="F:protein heterodimerization activity"/>
    <property type="evidence" value="ECO:0007669"/>
    <property type="project" value="UniProtKB-ARBA"/>
</dbReference>
<dbReference type="GO" id="GO:0005737">
    <property type="term" value="C:cytoplasm"/>
    <property type="evidence" value="ECO:0007669"/>
    <property type="project" value="UniProtKB-SubCell"/>
</dbReference>
<keyword evidence="7 13" id="KW-0949">S-adenosyl-L-methionine</keyword>